<evidence type="ECO:0000259" key="16">
    <source>
        <dbReference type="Pfam" id="PF00557"/>
    </source>
</evidence>
<dbReference type="InterPro" id="IPR036188">
    <property type="entry name" value="FAD/NAD-bd_sf"/>
</dbReference>
<feature type="binding site" evidence="12">
    <location>
        <position position="1272"/>
    </location>
    <ligand>
        <name>substrate</name>
    </ligand>
</feature>
<dbReference type="OrthoDB" id="6766775at2759"/>
<feature type="region of interest" description="Disordered" evidence="15">
    <location>
        <begin position="554"/>
        <end position="615"/>
    </location>
</feature>
<evidence type="ECO:0000256" key="12">
    <source>
        <dbReference type="HAMAP-Rule" id="MF_03174"/>
    </source>
</evidence>
<evidence type="ECO:0000256" key="4">
    <source>
        <dbReference type="ARBA" id="ARBA00022630"/>
    </source>
</evidence>
<proteinExistence type="inferred from homology"/>
<keyword evidence="4 13" id="KW-0285">Flavoprotein</keyword>
<feature type="coiled-coil region" evidence="14">
    <location>
        <begin position="141"/>
        <end position="215"/>
    </location>
</feature>
<comment type="cofactor">
    <cofactor evidence="1">
        <name>FAD</name>
        <dbReference type="ChEBI" id="CHEBI:57692"/>
    </cofactor>
</comment>
<evidence type="ECO:0000259" key="17">
    <source>
        <dbReference type="Pfam" id="PF02852"/>
    </source>
</evidence>
<dbReference type="NCBIfam" id="TIGR00500">
    <property type="entry name" value="met_pdase_I"/>
    <property type="match status" value="1"/>
</dbReference>
<feature type="domain" description="FAD/NAD(P)-binding" evidence="18">
    <location>
        <begin position="683"/>
        <end position="1025"/>
    </location>
</feature>
<comment type="cofactor">
    <cofactor evidence="12">
        <name>Co(2+)</name>
        <dbReference type="ChEBI" id="CHEBI:48828"/>
    </cofactor>
    <cofactor evidence="12">
        <name>Zn(2+)</name>
        <dbReference type="ChEBI" id="CHEBI:29105"/>
    </cofactor>
    <cofactor evidence="12">
        <name>Mn(2+)</name>
        <dbReference type="ChEBI" id="CHEBI:29035"/>
    </cofactor>
    <cofactor evidence="12">
        <name>Fe(2+)</name>
        <dbReference type="ChEBI" id="CHEBI:29033"/>
    </cofactor>
    <text evidence="12">Binds 2 divalent metal cations per subunit. Has a high-affinity and a low affinity metal-binding site. The true nature of the physiological cofactor is under debate. The enzyme is active with cobalt, zinc, manganese or divalent iron ions. Most likely, methionine aminopeptidases function as mononuclear Fe(2+)-metalloproteases under physiological conditions, and the catalytically relevant metal-binding site has been assigned to the histidine-containing high-affinity site.</text>
</comment>
<dbReference type="GO" id="GO:0046872">
    <property type="term" value="F:metal ion binding"/>
    <property type="evidence" value="ECO:0007669"/>
    <property type="project" value="UniProtKB-UniRule"/>
</dbReference>
<evidence type="ECO:0000256" key="11">
    <source>
        <dbReference type="ARBA" id="ARBA00023284"/>
    </source>
</evidence>
<keyword evidence="9 14" id="KW-0175">Coiled coil</keyword>
<dbReference type="GO" id="GO:0045454">
    <property type="term" value="P:cell redox homeostasis"/>
    <property type="evidence" value="ECO:0007669"/>
    <property type="project" value="InterPro"/>
</dbReference>
<comment type="caution">
    <text evidence="20">The sequence shown here is derived from an EMBL/GenBank/DDBJ whole genome shotgun (WGS) entry which is preliminary data.</text>
</comment>
<dbReference type="InterPro" id="IPR023753">
    <property type="entry name" value="FAD/NAD-binding_dom"/>
</dbReference>
<dbReference type="Pfam" id="PF00557">
    <property type="entry name" value="Peptidase_M24"/>
    <property type="match status" value="1"/>
</dbReference>
<dbReference type="InterPro" id="IPR036005">
    <property type="entry name" value="Creatinase/aminopeptidase-like"/>
</dbReference>
<feature type="compositionally biased region" description="Acidic residues" evidence="15">
    <location>
        <begin position="557"/>
        <end position="569"/>
    </location>
</feature>
<dbReference type="SUPFAM" id="SSF51905">
    <property type="entry name" value="FAD/NAD(P)-binding domain"/>
    <property type="match status" value="1"/>
</dbReference>
<dbReference type="InterPro" id="IPR012999">
    <property type="entry name" value="Pyr_OxRdtase_I_AS"/>
</dbReference>
<dbReference type="InterPro" id="IPR002467">
    <property type="entry name" value="Pept_M24A_MAP1"/>
</dbReference>
<dbReference type="NCBIfam" id="TIGR01438">
    <property type="entry name" value="TGR"/>
    <property type="match status" value="1"/>
</dbReference>
<evidence type="ECO:0000256" key="3">
    <source>
        <dbReference type="ARBA" id="ARBA00012610"/>
    </source>
</evidence>
<feature type="compositionally biased region" description="Low complexity" evidence="15">
    <location>
        <begin position="1493"/>
        <end position="1506"/>
    </location>
</feature>
<feature type="binding site" evidence="12">
    <location>
        <position position="1300"/>
    </location>
    <ligand>
        <name>a divalent metal cation</name>
        <dbReference type="ChEBI" id="CHEBI:60240"/>
        <label>1</label>
    </ligand>
</feature>
<evidence type="ECO:0000256" key="10">
    <source>
        <dbReference type="ARBA" id="ARBA00023157"/>
    </source>
</evidence>
<feature type="binding site" evidence="12">
    <location>
        <position position="1429"/>
    </location>
    <ligand>
        <name>a divalent metal cation</name>
        <dbReference type="ChEBI" id="CHEBI:60240"/>
        <label>2</label>
        <note>catalytic</note>
    </ligand>
</feature>
<dbReference type="InterPro" id="IPR046952">
    <property type="entry name" value="GSHR/TRXR-like"/>
</dbReference>
<dbReference type="GO" id="GO:0004239">
    <property type="term" value="F:initiator methionyl aminopeptidase activity"/>
    <property type="evidence" value="ECO:0007669"/>
    <property type="project" value="UniProtKB-UniRule"/>
</dbReference>
<comment type="similarity">
    <text evidence="12">Belongs to the peptidase M24A family. Methionine aminopeptidase type 1 subfamily.</text>
</comment>
<dbReference type="GO" id="GO:0006749">
    <property type="term" value="P:glutathione metabolic process"/>
    <property type="evidence" value="ECO:0007669"/>
    <property type="project" value="TreeGrafter"/>
</dbReference>
<evidence type="ECO:0000256" key="5">
    <source>
        <dbReference type="ARBA" id="ARBA00022827"/>
    </source>
</evidence>
<feature type="region of interest" description="Disordered" evidence="15">
    <location>
        <begin position="441"/>
        <end position="470"/>
    </location>
</feature>
<dbReference type="Pfam" id="PF07992">
    <property type="entry name" value="Pyr_redox_2"/>
    <property type="match status" value="1"/>
</dbReference>
<keyword evidence="7" id="KW-0712">Selenocysteine</keyword>
<feature type="compositionally biased region" description="Basic and acidic residues" evidence="15">
    <location>
        <begin position="570"/>
        <end position="588"/>
    </location>
</feature>
<feature type="domain" description="Peptidase M24" evidence="16">
    <location>
        <begin position="1220"/>
        <end position="1435"/>
    </location>
</feature>
<dbReference type="Pfam" id="PF02852">
    <property type="entry name" value="Pyr_redox_dim"/>
    <property type="match status" value="1"/>
</dbReference>
<evidence type="ECO:0000256" key="2">
    <source>
        <dbReference type="ARBA" id="ARBA00007532"/>
    </source>
</evidence>
<feature type="region of interest" description="Disordered" evidence="15">
    <location>
        <begin position="1493"/>
        <end position="1520"/>
    </location>
</feature>
<dbReference type="GO" id="GO:0050660">
    <property type="term" value="F:flavin adenine dinucleotide binding"/>
    <property type="evidence" value="ECO:0007669"/>
    <property type="project" value="InterPro"/>
</dbReference>
<protein>
    <recommendedName>
        <fullName evidence="3">thioredoxin-disulfide reductase (NADPH)</fullName>
        <ecNumber evidence="3">1.8.1.9</ecNumber>
    </recommendedName>
</protein>
<dbReference type="HAMAP" id="MF_01974">
    <property type="entry name" value="MetAP_1"/>
    <property type="match status" value="1"/>
</dbReference>
<dbReference type="FunFam" id="3.50.50.60:FF:000012">
    <property type="entry name" value="Thioredoxin reductase 1, cytoplasmic"/>
    <property type="match status" value="1"/>
</dbReference>
<evidence type="ECO:0000256" key="14">
    <source>
        <dbReference type="SAM" id="Coils"/>
    </source>
</evidence>
<evidence type="ECO:0000256" key="8">
    <source>
        <dbReference type="ARBA" id="ARBA00023002"/>
    </source>
</evidence>
<dbReference type="InterPro" id="IPR016156">
    <property type="entry name" value="FAD/NAD-linked_Rdtase_dimer_sf"/>
</dbReference>
<dbReference type="InterPro" id="IPR004099">
    <property type="entry name" value="Pyr_nucl-diS_OxRdtase_dimer"/>
</dbReference>
<feature type="binding site" evidence="12">
    <location>
        <position position="1364"/>
    </location>
    <ligand>
        <name>a divalent metal cation</name>
        <dbReference type="ChEBI" id="CHEBI:60240"/>
        <label>2</label>
        <note>catalytic</note>
    </ligand>
</feature>
<reference evidence="20 21" key="1">
    <citation type="submission" date="2020-04" db="EMBL/GenBank/DDBJ databases">
        <title>Perkinsus olseni comparative genomics.</title>
        <authorList>
            <person name="Bogema D.R."/>
        </authorList>
    </citation>
    <scope>NUCLEOTIDE SEQUENCE [LARGE SCALE GENOMIC DNA]</scope>
    <source>
        <strain evidence="20">00978-12</strain>
    </source>
</reference>
<evidence type="ECO:0000256" key="1">
    <source>
        <dbReference type="ARBA" id="ARBA00001974"/>
    </source>
</evidence>
<feature type="domain" description="ODAD1 central coiled coil region" evidence="19">
    <location>
        <begin position="173"/>
        <end position="361"/>
    </location>
</feature>
<evidence type="ECO:0000313" key="21">
    <source>
        <dbReference type="Proteomes" id="UP000541610"/>
    </source>
</evidence>
<keyword evidence="8 13" id="KW-0560">Oxidoreductase</keyword>
<dbReference type="InterPro" id="IPR006338">
    <property type="entry name" value="Thioredoxin/glutathione_Rdtase"/>
</dbReference>
<name>A0A7J6PLV2_PEROL</name>
<dbReference type="SUPFAM" id="SSF55424">
    <property type="entry name" value="FAD/NAD-linked reductases, dimerisation (C-terminal) domain"/>
    <property type="match status" value="1"/>
</dbReference>
<dbReference type="PANTHER" id="PTHR42737:SF8">
    <property type="entry name" value="THIOREDOXIN-DISULFIDE REDUCTASE"/>
    <property type="match status" value="1"/>
</dbReference>
<dbReference type="GO" id="GO:0004362">
    <property type="term" value="F:glutathione-disulfide reductase (NADPH) activity"/>
    <property type="evidence" value="ECO:0007669"/>
    <property type="project" value="TreeGrafter"/>
</dbReference>
<evidence type="ECO:0000256" key="15">
    <source>
        <dbReference type="SAM" id="MobiDB-lite"/>
    </source>
</evidence>
<dbReference type="Gene3D" id="3.50.50.60">
    <property type="entry name" value="FAD/NAD(P)-binding domain"/>
    <property type="match status" value="1"/>
</dbReference>
<gene>
    <name evidence="20" type="ORF">FOZ60_011748</name>
</gene>
<keyword evidence="12" id="KW-0645">Protease</keyword>
<feature type="region of interest" description="Disordered" evidence="15">
    <location>
        <begin position="1"/>
        <end position="20"/>
    </location>
</feature>
<feature type="compositionally biased region" description="Polar residues" evidence="15">
    <location>
        <begin position="596"/>
        <end position="609"/>
    </location>
</feature>
<dbReference type="EC" id="1.8.1.9" evidence="3"/>
<dbReference type="EMBL" id="JABANP010000005">
    <property type="protein sequence ID" value="KAF4697073.1"/>
    <property type="molecule type" value="Genomic_DNA"/>
</dbReference>
<feature type="binding site" evidence="12">
    <location>
        <position position="1289"/>
    </location>
    <ligand>
        <name>a divalent metal cation</name>
        <dbReference type="ChEBI" id="CHEBI:60240"/>
        <label>1</label>
    </ligand>
</feature>
<dbReference type="Proteomes" id="UP000541610">
    <property type="component" value="Unassembled WGS sequence"/>
</dbReference>
<comment type="similarity">
    <text evidence="2 13">Belongs to the class-I pyridine nucleotide-disulfide oxidoreductase family.</text>
</comment>
<dbReference type="GO" id="GO:0034599">
    <property type="term" value="P:cellular response to oxidative stress"/>
    <property type="evidence" value="ECO:0007669"/>
    <property type="project" value="TreeGrafter"/>
</dbReference>
<dbReference type="SUPFAM" id="SSF55920">
    <property type="entry name" value="Creatinase/aminopeptidase"/>
    <property type="match status" value="1"/>
</dbReference>
<dbReference type="Pfam" id="PF21773">
    <property type="entry name" value="ODAD1_CC"/>
    <property type="match status" value="1"/>
</dbReference>
<evidence type="ECO:0000256" key="7">
    <source>
        <dbReference type="ARBA" id="ARBA00022933"/>
    </source>
</evidence>
<dbReference type="InterPro" id="IPR049258">
    <property type="entry name" value="ODAD1_CC"/>
</dbReference>
<feature type="binding site" evidence="12">
    <location>
        <position position="1429"/>
    </location>
    <ligand>
        <name>a divalent metal cation</name>
        <dbReference type="ChEBI" id="CHEBI:60240"/>
        <label>1</label>
    </ligand>
</feature>
<feature type="compositionally biased region" description="Polar residues" evidence="15">
    <location>
        <begin position="461"/>
        <end position="470"/>
    </location>
</feature>
<keyword evidence="12" id="KW-0479">Metal-binding</keyword>
<keyword evidence="11 13" id="KW-0676">Redox-active center</keyword>
<evidence type="ECO:0000256" key="6">
    <source>
        <dbReference type="ARBA" id="ARBA00022857"/>
    </source>
</evidence>
<accession>A0A7J6PLV2</accession>
<comment type="catalytic activity">
    <reaction evidence="12">
        <text>Release of N-terminal amino acids, preferentially methionine, from peptides and arylamides.</text>
        <dbReference type="EC" id="3.4.11.18"/>
    </reaction>
</comment>
<dbReference type="GO" id="GO:0070006">
    <property type="term" value="F:metalloaminopeptidase activity"/>
    <property type="evidence" value="ECO:0007669"/>
    <property type="project" value="UniProtKB-UniRule"/>
</dbReference>
<keyword evidence="10" id="KW-1015">Disulfide bond</keyword>
<feature type="binding site" evidence="12">
    <location>
        <position position="1300"/>
    </location>
    <ligand>
        <name>a divalent metal cation</name>
        <dbReference type="ChEBI" id="CHEBI:60240"/>
        <label>2</label>
        <note>catalytic</note>
    </ligand>
</feature>
<feature type="binding site" evidence="12">
    <location>
        <position position="1371"/>
    </location>
    <ligand>
        <name>substrate</name>
    </ligand>
</feature>
<keyword evidence="5 13" id="KW-0274">FAD</keyword>
<dbReference type="PRINTS" id="PR00368">
    <property type="entry name" value="FADPNR"/>
</dbReference>
<evidence type="ECO:0000259" key="19">
    <source>
        <dbReference type="Pfam" id="PF21773"/>
    </source>
</evidence>
<dbReference type="PROSITE" id="PS00076">
    <property type="entry name" value="PYRIDINE_REDOX_1"/>
    <property type="match status" value="1"/>
</dbReference>
<feature type="binding site" evidence="12">
    <location>
        <position position="1398"/>
    </location>
    <ligand>
        <name>a divalent metal cation</name>
        <dbReference type="ChEBI" id="CHEBI:60240"/>
        <label>2</label>
        <note>catalytic</note>
    </ligand>
</feature>
<evidence type="ECO:0000259" key="18">
    <source>
        <dbReference type="Pfam" id="PF07992"/>
    </source>
</evidence>
<dbReference type="Gene3D" id="3.90.230.10">
    <property type="entry name" value="Creatinase/methionine aminopeptidase superfamily"/>
    <property type="match status" value="1"/>
</dbReference>
<keyword evidence="6" id="KW-0521">NADP</keyword>
<organism evidence="20 21">
    <name type="scientific">Perkinsus olseni</name>
    <name type="common">Perkinsus atlanticus</name>
    <dbReference type="NCBI Taxonomy" id="32597"/>
    <lineage>
        <taxon>Eukaryota</taxon>
        <taxon>Sar</taxon>
        <taxon>Alveolata</taxon>
        <taxon>Perkinsozoa</taxon>
        <taxon>Perkinsea</taxon>
        <taxon>Perkinsida</taxon>
        <taxon>Perkinsidae</taxon>
        <taxon>Perkinsus</taxon>
    </lineage>
</organism>
<dbReference type="GO" id="GO:0005829">
    <property type="term" value="C:cytosol"/>
    <property type="evidence" value="ECO:0007669"/>
    <property type="project" value="TreeGrafter"/>
</dbReference>
<evidence type="ECO:0000256" key="13">
    <source>
        <dbReference type="RuleBase" id="RU003691"/>
    </source>
</evidence>
<evidence type="ECO:0000256" key="9">
    <source>
        <dbReference type="ARBA" id="ARBA00023054"/>
    </source>
</evidence>
<dbReference type="GO" id="GO:0004791">
    <property type="term" value="F:thioredoxin-disulfide reductase (NADPH) activity"/>
    <property type="evidence" value="ECO:0007669"/>
    <property type="project" value="UniProtKB-EC"/>
</dbReference>
<dbReference type="PANTHER" id="PTHR42737">
    <property type="entry name" value="GLUTATHIONE REDUCTASE"/>
    <property type="match status" value="1"/>
</dbReference>
<dbReference type="CDD" id="cd01086">
    <property type="entry name" value="MetAP1"/>
    <property type="match status" value="1"/>
</dbReference>
<dbReference type="GO" id="GO:0005739">
    <property type="term" value="C:mitochondrion"/>
    <property type="evidence" value="ECO:0007669"/>
    <property type="project" value="TreeGrafter"/>
</dbReference>
<keyword evidence="12" id="KW-0378">Hydrolase</keyword>
<keyword evidence="12" id="KW-0031">Aminopeptidase</keyword>
<dbReference type="InterPro" id="IPR000994">
    <property type="entry name" value="Pept_M24"/>
</dbReference>
<dbReference type="GO" id="GO:0006508">
    <property type="term" value="P:proteolysis"/>
    <property type="evidence" value="ECO:0007669"/>
    <property type="project" value="UniProtKB-KW"/>
</dbReference>
<evidence type="ECO:0000313" key="20">
    <source>
        <dbReference type="EMBL" id="KAF4697073.1"/>
    </source>
</evidence>
<feature type="domain" description="Pyridine nucleotide-disulphide oxidoreductase dimerisation" evidence="17">
    <location>
        <begin position="1045"/>
        <end position="1167"/>
    </location>
</feature>
<sequence>MMAKHTRGFGSAVQSSDAEKKSIEAEIQQLQRNFRVLENDKRNYGEVSQGVIRKQRATIMKLSRENKKMKQEVNDTRAFTASRSEHKIGTERLQRMQEEKDRIDARLRDESARGELIDDRIGVLQKKIRSLREELARRGGVNAAKETNEALDKQIKILDNRLEKNLQKFNEIELQEKKKEMANIIEQANAAYEARDQAQAQMTALKQQADREHIEFEKEWKELGRLIENDKKMKEFMRQREKARIEDSGKSGDAHVVARGDLSVDDENNLRKQVNQSAWGIAKDKVAIRMTADKVEVYEEAFGKIQSATGISDIDELVQNFIAAEDQNFSLFNYANQLSGDIKKLEASVGDLTLEFNALKTGGTASTPSPPQSSVIAVEGVGDGGAPESVKQKFLSDLEERWSGMDKKAEHYELKYQQAMKTLTSVRAGIQSIFNRLGCDPPPLAAMGDTQSSPSSPPPATTQGSNEGSVSESAMLPYLGVIEKTANEILQLFASSQVAVSGEENGAADFEVGDKYLMPKTVVAPTTSSSPVGGGVPGQSSGAQSFMTIKLPSTVEDYSDDSDEDEEDDQRPYTRDELKARSMRDIAKRRERQKKMNNNSGNSRDNTSGKGAGYDENDTVRLALGLLSFRRVYCYSYMISMVNGAASFLRPGVVAAAGPAAAAAAAGNSAAWMSTAPPERFDYDYVVLGGGSGGMASAKRAASYGASTLLCDYVSPSITRGTKWGLGGTCVNVGCIPKKLMHYTGNLEGSLRDANKLGYTEIPEKKPGEHYQHDWDKMVSDIQMYIKKLNFMYRTGLRNGGVEYEHAWGSFDPEAGPHTVKLTNKKGEVRTITAKNVLVATGGRPRILDIPGALEYGITSDDLFSLRTPPGKTLVVGSRYIALECAGFLTELGFDTTVAVRSDKVLKNFDQDMANKVKSVMQELGTKFLMETEPASLTKSDSEGSRITVNFEDGTSDDFDTVLFATGRTAATANLGLPSEAFASPTSSKLVIDEKNLVRGTPCVYAVGDVVKGIPELTPVAIKAGELLADRLFGGKTKLMDYSSIPTTVFTPAEYSHVGMSEEEALKEYSKDEVECYMYSWGSLELSVTHRPKVPSTMANEFDEEMSPNCMCKIVVHEPDEKVLGFHYIGPAAGEVIHGFAVAFKMGMTKSQIEDIVGVHPTDCEAVIQQMHITKSSGENYVATGGCGGGKHTIRRNSPVCHATFRQFYMASVRDKDSRDVALNAAKPGITTTEIDDLVIDFLVSKGAYPSGINYMGFPRAVCMSVNECVVHGIPDTRPLQAGDIVNMDVTCYLDGVYGDTSDMAIVGGETDTQGMKLVNASHRALEAAIRACRPGQPFNAIAKAVVQVAREEGFTVNPQFCGHFIGTEMHLLPNILHTPEHGDMDEPMQVGQVFTIEPVLCEGVGWSRQWNDGWTYVTVDNGRAAQCEHMVNITPTGAEILTKRPGALYPPYLSKIVFRHHHGYCCPRRSPVPCHRITGLGWNCAAHGPGYTSTSSTPTPSPDSSVGAPSKATCYADSR</sequence>
<dbReference type="PRINTS" id="PR00411">
    <property type="entry name" value="PNDRDTASEI"/>
</dbReference>